<dbReference type="FunFam" id="3.30.420.10:FF:000032">
    <property type="entry name" value="Retrovirus-related Pol polyprotein from transposon 297-like Protein"/>
    <property type="match status" value="1"/>
</dbReference>
<dbReference type="PROSITE" id="PS50878">
    <property type="entry name" value="RT_POL"/>
    <property type="match status" value="2"/>
</dbReference>
<dbReference type="SUPFAM" id="SSF56672">
    <property type="entry name" value="DNA/RNA polymerases"/>
    <property type="match status" value="2"/>
</dbReference>
<feature type="domain" description="Reverse transcriptase" evidence="12">
    <location>
        <begin position="1"/>
        <end position="253"/>
    </location>
</feature>
<dbReference type="FunFam" id="1.10.340.70:FF:000001">
    <property type="entry name" value="Retrovirus-related Pol polyprotein from transposon gypsy-like Protein"/>
    <property type="match status" value="1"/>
</dbReference>
<dbReference type="InterPro" id="IPR043128">
    <property type="entry name" value="Rev_trsase/Diguanyl_cyclase"/>
</dbReference>
<dbReference type="CDD" id="cd01647">
    <property type="entry name" value="RT_LTR"/>
    <property type="match status" value="1"/>
</dbReference>
<evidence type="ECO:0000256" key="3">
    <source>
        <dbReference type="ARBA" id="ARBA00022670"/>
    </source>
</evidence>
<evidence type="ECO:0000256" key="1">
    <source>
        <dbReference type="ARBA" id="ARBA00010879"/>
    </source>
</evidence>
<protein>
    <recommendedName>
        <fullName evidence="10">Gypsy retrotransposon integrase-like protein 1</fullName>
        <ecNumber evidence="2">3.1.26.4</ecNumber>
    </recommendedName>
</protein>
<dbReference type="PANTHER" id="PTHR37984">
    <property type="entry name" value="PROTEIN CBG26694"/>
    <property type="match status" value="1"/>
</dbReference>
<evidence type="ECO:0000256" key="4">
    <source>
        <dbReference type="ARBA" id="ARBA00022679"/>
    </source>
</evidence>
<dbReference type="InterPro" id="IPR012337">
    <property type="entry name" value="RNaseH-like_sf"/>
</dbReference>
<dbReference type="Pfam" id="PF17919">
    <property type="entry name" value="RT_RNaseH_2"/>
    <property type="match status" value="1"/>
</dbReference>
<dbReference type="Gene3D" id="3.10.20.370">
    <property type="match status" value="1"/>
</dbReference>
<dbReference type="SUPFAM" id="SSF53098">
    <property type="entry name" value="Ribonuclease H-like"/>
    <property type="match status" value="1"/>
</dbReference>
<dbReference type="PROSITE" id="PS50994">
    <property type="entry name" value="INTEGRASE"/>
    <property type="match status" value="1"/>
</dbReference>
<evidence type="ECO:0000256" key="6">
    <source>
        <dbReference type="ARBA" id="ARBA00022722"/>
    </source>
</evidence>
<dbReference type="CDD" id="cd09274">
    <property type="entry name" value="RNase_HI_RT_Ty3"/>
    <property type="match status" value="1"/>
</dbReference>
<feature type="compositionally biased region" description="Basic and acidic residues" evidence="11">
    <location>
        <begin position="540"/>
        <end position="555"/>
    </location>
</feature>
<dbReference type="Pfam" id="PF00078">
    <property type="entry name" value="RVT_1"/>
    <property type="match status" value="2"/>
</dbReference>
<evidence type="ECO:0000256" key="10">
    <source>
        <dbReference type="ARBA" id="ARBA00039658"/>
    </source>
</evidence>
<dbReference type="EMBL" id="JAUCMX010000011">
    <property type="protein sequence ID" value="KAK3531144.1"/>
    <property type="molecule type" value="Genomic_DNA"/>
</dbReference>
<dbReference type="GO" id="GO:0003964">
    <property type="term" value="F:RNA-directed DNA polymerase activity"/>
    <property type="evidence" value="ECO:0007669"/>
    <property type="project" value="UniProtKB-KW"/>
</dbReference>
<dbReference type="Gene3D" id="3.30.420.10">
    <property type="entry name" value="Ribonuclease H-like superfamily/Ribonuclease H"/>
    <property type="match status" value="1"/>
</dbReference>
<comment type="similarity">
    <text evidence="1">Belongs to the beta type-B retroviral polymerase family. HERV class-II K(HML-2) pol subfamily.</text>
</comment>
<evidence type="ECO:0000256" key="11">
    <source>
        <dbReference type="SAM" id="MobiDB-lite"/>
    </source>
</evidence>
<dbReference type="Pfam" id="PF00665">
    <property type="entry name" value="rve"/>
    <property type="match status" value="1"/>
</dbReference>
<dbReference type="InterPro" id="IPR036397">
    <property type="entry name" value="RNaseH_sf"/>
</dbReference>
<dbReference type="GO" id="GO:0015074">
    <property type="term" value="P:DNA integration"/>
    <property type="evidence" value="ECO:0007669"/>
    <property type="project" value="InterPro"/>
</dbReference>
<sequence length="1551" mass="176470">MPEEWRRSVLVPIFKNKGDVQSCSNYRGIKLMSHTMKLWERVVEARLRKVVEVCEQQYGFMTRKSTTDAIFALRILMEKYRDGQRELHCVFVDLEKVYDRVPREELWYCMRKSGVAEKYVRVVRDMYERSRTVVRCAVGQTEEFKVEVGLHQGSALSPFLFAIVMDQLSEEVRQESPWTMMFADDIVICSESREQVEENLERWRFALERRGMKVSRSKTEYMCVNEREGSGTVRLQGEEVKKVQEFKYLGSTVQSNGECGKEVKKRVQAGWNGWRKVSGVLCDRKKSARIKGKVYRTVVRLAMLYGLETVSLRKRQESELEVAELKMLRFSLGVTRLDRIRNEYIRGTAHVGRLGDKVREARLRWFGHVQRREIRDADAAEPDPTPPGIIGMNITQRCREFALTEFDTTLGGKLDSVWREAFSHVQDIELKKTTSTAKVSGKTHVTASSVATIYARVNKRATDTSAWLLLEPGSTPLPRGLIPMPTLVAPKSQVLPVQVVNLSQEDVWLPPNVRFGVLTPCQCVESDVCEVRFHSISSDHEEVSVDQRDKPESDTGPRNLLSRLHIGGTPEQQARLCGLLTKYADVFAVCDEDLGYTDRVKHEIHLTDDAPVAQPYRRIPPTQFEEVKEHISGLLRKGVIQESLSPYASPIVLVRKADGSLRLCVDYRRLNSKTKRDAFPLPRIDESLDALGGAQVFSTIGLASGYHQVAVHEKDRYKTAFTTPFGLYEYRRMPFRLCNAPAKFQRLMQAIMSDFVFQIVLVYLDDLLVYSSTFHEHLVRLETVFRRLKETGLKLKIEKCHFLQPEVGFLGHQVSSQGVSTDPDKISAVRGWPAPSTLKELRSFLGFCSCYWRFIEGFFQVAGPLHDLVNMCLRDTSPIKAAQLYKSSWTSQCQTAFESLTDKLTSAPMLGYADFTLPFVLETDASNLGLGAVLYQHQKGEKTVIAYASRRLRGAEKNDQNYSSMKLELLALKWAVTEKFGSYLLGSKFTIITDNNPLCHLMTAKLGAIEQCWAAQLAVFDFEVKYHPGQCNTAADALSRRPGSNEPHSESEDAEYDGCVAICNSLRTGTALGPDLLAAGVECSRLRQLQAALAGEDDLGCENTPTLPGYSKAELCQFQETDPTLGVFKRFWSRQRKPTKQERLVLSRSVRSLIKQWPVIIEKDGLLYRVIDVHIGECHQLLLPTCLTDQVLKNVHDQMGHQGIERTLGLLRQRCFWGRMYEDIEQWVKRCQRCVLAKMPQPKIRAPWASFLASRPLEVVAVDFTTLEPATDGRENVLVVTDVFTKFSQAFPTRDQKAETTAKIHLREWFLKYGVPQRLHSDQGRNFESTVIAELCKLYGVKKTRTTPHHPQGNPPCERFNRTLHDLLKSLPPEKKRRWPEHLSELVYAYNVTPHSSTGYSVYYLLFGVQPHLPVDALLGQEPVTDDKPDWLKVHQECLRDAHIRAKEYTERKAVERAMQHEEKVYCPAVEIGQRVFATPTTWTKQDSGRLVFYCVPGVGGTGDHIHCGACRRRYSKKSAQIQSQALQQSGPSAHAKESEAPYKRNVYLGS</sequence>
<keyword evidence="9" id="KW-0695">RNA-directed DNA polymerase</keyword>
<feature type="domain" description="Integrase catalytic" evidence="13">
    <location>
        <begin position="1252"/>
        <end position="1422"/>
    </location>
</feature>
<evidence type="ECO:0000256" key="7">
    <source>
        <dbReference type="ARBA" id="ARBA00022759"/>
    </source>
</evidence>
<feature type="region of interest" description="Disordered" evidence="11">
    <location>
        <begin position="540"/>
        <end position="563"/>
    </location>
</feature>
<organism evidence="14 15">
    <name type="scientific">Hemibagrus guttatus</name>
    <dbReference type="NCBI Taxonomy" id="175788"/>
    <lineage>
        <taxon>Eukaryota</taxon>
        <taxon>Metazoa</taxon>
        <taxon>Chordata</taxon>
        <taxon>Craniata</taxon>
        <taxon>Vertebrata</taxon>
        <taxon>Euteleostomi</taxon>
        <taxon>Actinopterygii</taxon>
        <taxon>Neopterygii</taxon>
        <taxon>Teleostei</taxon>
        <taxon>Ostariophysi</taxon>
        <taxon>Siluriformes</taxon>
        <taxon>Bagridae</taxon>
        <taxon>Hemibagrus</taxon>
    </lineage>
</organism>
<keyword evidence="8" id="KW-0378">Hydrolase</keyword>
<evidence type="ECO:0000256" key="8">
    <source>
        <dbReference type="ARBA" id="ARBA00022801"/>
    </source>
</evidence>
<dbReference type="GO" id="GO:0003676">
    <property type="term" value="F:nucleic acid binding"/>
    <property type="evidence" value="ECO:0007669"/>
    <property type="project" value="InterPro"/>
</dbReference>
<dbReference type="InterPro" id="IPR041577">
    <property type="entry name" value="RT_RNaseH_2"/>
</dbReference>
<dbReference type="FunFam" id="3.10.10.10:FF:000007">
    <property type="entry name" value="Retrovirus-related Pol polyprotein from transposon 17.6-like Protein"/>
    <property type="match status" value="1"/>
</dbReference>
<keyword evidence="3" id="KW-0645">Protease</keyword>
<keyword evidence="4" id="KW-0808">Transferase</keyword>
<keyword evidence="5" id="KW-0548">Nucleotidyltransferase</keyword>
<evidence type="ECO:0000259" key="12">
    <source>
        <dbReference type="PROSITE" id="PS50878"/>
    </source>
</evidence>
<dbReference type="FunFam" id="3.10.20.370:FF:000001">
    <property type="entry name" value="Retrovirus-related Pol polyprotein from transposon 17.6-like protein"/>
    <property type="match status" value="1"/>
</dbReference>
<dbReference type="InterPro" id="IPR041588">
    <property type="entry name" value="Integrase_H2C2"/>
</dbReference>
<evidence type="ECO:0000259" key="13">
    <source>
        <dbReference type="PROSITE" id="PS50994"/>
    </source>
</evidence>
<dbReference type="GO" id="GO:0006508">
    <property type="term" value="P:proteolysis"/>
    <property type="evidence" value="ECO:0007669"/>
    <property type="project" value="UniProtKB-KW"/>
</dbReference>
<dbReference type="FunFam" id="3.30.70.270:FF:000020">
    <property type="entry name" value="Transposon Tf2-6 polyprotein-like Protein"/>
    <property type="match status" value="1"/>
</dbReference>
<evidence type="ECO:0000256" key="9">
    <source>
        <dbReference type="ARBA" id="ARBA00022918"/>
    </source>
</evidence>
<keyword evidence="15" id="KW-1185">Reference proteome</keyword>
<dbReference type="Gene3D" id="3.30.70.270">
    <property type="match status" value="3"/>
</dbReference>
<proteinExistence type="inferred from homology"/>
<dbReference type="InterPro" id="IPR043502">
    <property type="entry name" value="DNA/RNA_pol_sf"/>
</dbReference>
<dbReference type="GO" id="GO:0004523">
    <property type="term" value="F:RNA-DNA hybrid ribonuclease activity"/>
    <property type="evidence" value="ECO:0007669"/>
    <property type="project" value="UniProtKB-EC"/>
</dbReference>
<name>A0AAE0QRP8_9TELE</name>
<evidence type="ECO:0000313" key="14">
    <source>
        <dbReference type="EMBL" id="KAK3531144.1"/>
    </source>
</evidence>
<reference evidence="14" key="1">
    <citation type="submission" date="2023-06" db="EMBL/GenBank/DDBJ databases">
        <title>Male Hemibagrus guttatus genome.</title>
        <authorList>
            <person name="Bian C."/>
        </authorList>
    </citation>
    <scope>NUCLEOTIDE SEQUENCE</scope>
    <source>
        <strain evidence="14">Male_cb2023</strain>
        <tissue evidence="14">Muscle</tissue>
    </source>
</reference>
<keyword evidence="6" id="KW-0540">Nuclease</keyword>
<dbReference type="InterPro" id="IPR000477">
    <property type="entry name" value="RT_dom"/>
</dbReference>
<dbReference type="EC" id="3.1.26.4" evidence="2"/>
<keyword evidence="7" id="KW-0255">Endonuclease</keyword>
<gene>
    <name evidence="14" type="ORF">QTP70_013248</name>
</gene>
<dbReference type="Gene3D" id="1.10.340.70">
    <property type="match status" value="1"/>
</dbReference>
<dbReference type="PANTHER" id="PTHR37984:SF15">
    <property type="entry name" value="INTEGRASE CATALYTIC DOMAIN-CONTAINING PROTEIN"/>
    <property type="match status" value="1"/>
</dbReference>
<feature type="domain" description="Reverse transcriptase" evidence="12">
    <location>
        <begin position="635"/>
        <end position="814"/>
    </location>
</feature>
<dbReference type="InterPro" id="IPR001584">
    <property type="entry name" value="Integrase_cat-core"/>
</dbReference>
<accession>A0AAE0QRP8</accession>
<dbReference type="InterPro" id="IPR050951">
    <property type="entry name" value="Retrovirus_Pol_polyprotein"/>
</dbReference>
<dbReference type="CDD" id="cd01650">
    <property type="entry name" value="RT_nLTR_like"/>
    <property type="match status" value="1"/>
</dbReference>
<evidence type="ECO:0000313" key="15">
    <source>
        <dbReference type="Proteomes" id="UP001274896"/>
    </source>
</evidence>
<evidence type="ECO:0000256" key="2">
    <source>
        <dbReference type="ARBA" id="ARBA00012180"/>
    </source>
</evidence>
<dbReference type="Pfam" id="PF17921">
    <property type="entry name" value="Integrase_H2C2"/>
    <property type="match status" value="1"/>
</dbReference>
<comment type="caution">
    <text evidence="14">The sequence shown here is derived from an EMBL/GenBank/DDBJ whole genome shotgun (WGS) entry which is preliminary data.</text>
</comment>
<dbReference type="Proteomes" id="UP001274896">
    <property type="component" value="Unassembled WGS sequence"/>
</dbReference>
<dbReference type="Gene3D" id="3.10.10.10">
    <property type="entry name" value="HIV Type 1 Reverse Transcriptase, subunit A, domain 1"/>
    <property type="match status" value="1"/>
</dbReference>
<evidence type="ECO:0000256" key="5">
    <source>
        <dbReference type="ARBA" id="ARBA00022695"/>
    </source>
</evidence>
<dbReference type="GO" id="GO:0008233">
    <property type="term" value="F:peptidase activity"/>
    <property type="evidence" value="ECO:0007669"/>
    <property type="project" value="UniProtKB-KW"/>
</dbReference>
<feature type="region of interest" description="Disordered" evidence="11">
    <location>
        <begin position="1522"/>
        <end position="1542"/>
    </location>
</feature>